<comment type="caution">
    <text evidence="1">The sequence shown here is derived from an EMBL/GenBank/DDBJ whole genome shotgun (WGS) entry which is preliminary data.</text>
</comment>
<name>A0A4R9B526_9MICO</name>
<keyword evidence="2" id="KW-1185">Reference proteome</keyword>
<proteinExistence type="predicted"/>
<organism evidence="1 2">
    <name type="scientific">Cryobacterium fucosi</name>
    <dbReference type="NCBI Taxonomy" id="1259157"/>
    <lineage>
        <taxon>Bacteria</taxon>
        <taxon>Bacillati</taxon>
        <taxon>Actinomycetota</taxon>
        <taxon>Actinomycetes</taxon>
        <taxon>Micrococcales</taxon>
        <taxon>Microbacteriaceae</taxon>
        <taxon>Cryobacterium</taxon>
    </lineage>
</organism>
<evidence type="ECO:0000313" key="2">
    <source>
        <dbReference type="Proteomes" id="UP000298313"/>
    </source>
</evidence>
<dbReference type="RefSeq" id="WP_134524433.1">
    <property type="nucleotide sequence ID" value="NZ_SOHH01000087.1"/>
</dbReference>
<dbReference type="EMBL" id="SOHH01000087">
    <property type="protein sequence ID" value="TFD74791.1"/>
    <property type="molecule type" value="Genomic_DNA"/>
</dbReference>
<gene>
    <name evidence="1" type="ORF">E3T48_12795</name>
</gene>
<dbReference type="AlphaFoldDB" id="A0A4R9B526"/>
<dbReference type="OrthoDB" id="2834584at2"/>
<sequence length="73" mass="8073">MTQLVLFHRAQGLSHGVTAFAERLRAAGHDEHTPDLFDGRTFGSIEVGMADVEALGFDEIMDAEPRPSRFSTR</sequence>
<reference evidence="1 2" key="1">
    <citation type="submission" date="2019-03" db="EMBL/GenBank/DDBJ databases">
        <title>Genomics of glacier-inhabiting Cryobacterium strains.</title>
        <authorList>
            <person name="Liu Q."/>
            <person name="Xin Y.-H."/>
        </authorList>
    </citation>
    <scope>NUCLEOTIDE SEQUENCE [LARGE SCALE GENOMIC DNA]</scope>
    <source>
        <strain evidence="1 2">Hh4</strain>
    </source>
</reference>
<dbReference type="Proteomes" id="UP000298313">
    <property type="component" value="Unassembled WGS sequence"/>
</dbReference>
<protein>
    <submittedName>
        <fullName evidence="1">Uncharacterized protein</fullName>
    </submittedName>
</protein>
<evidence type="ECO:0000313" key="1">
    <source>
        <dbReference type="EMBL" id="TFD74791.1"/>
    </source>
</evidence>
<accession>A0A4R9B526</accession>